<keyword evidence="10" id="KW-1185">Reference proteome</keyword>
<dbReference type="Proteomes" id="UP000799441">
    <property type="component" value="Unassembled WGS sequence"/>
</dbReference>
<dbReference type="PRINTS" id="PR00465">
    <property type="entry name" value="EP450IV"/>
</dbReference>
<evidence type="ECO:0000313" key="10">
    <source>
        <dbReference type="Proteomes" id="UP000799441"/>
    </source>
</evidence>
<keyword evidence="3 7" id="KW-0479">Metal-binding</keyword>
<keyword evidence="4 8" id="KW-0560">Oxidoreductase</keyword>
<keyword evidence="5 7" id="KW-0408">Iron</keyword>
<keyword evidence="7 8" id="KW-0349">Heme</keyword>
<feature type="binding site" description="axial binding residue" evidence="7">
    <location>
        <position position="440"/>
    </location>
    <ligand>
        <name>heme</name>
        <dbReference type="ChEBI" id="CHEBI:30413"/>
    </ligand>
    <ligandPart>
        <name>Fe</name>
        <dbReference type="ChEBI" id="CHEBI:18248"/>
    </ligandPart>
</feature>
<gene>
    <name evidence="9" type="ORF">K431DRAFT_304614</name>
</gene>
<dbReference type="CDD" id="cd11062">
    <property type="entry name" value="CYP58-like"/>
    <property type="match status" value="1"/>
</dbReference>
<dbReference type="InterPro" id="IPR001128">
    <property type="entry name" value="Cyt_P450"/>
</dbReference>
<evidence type="ECO:0000256" key="1">
    <source>
        <dbReference type="ARBA" id="ARBA00001971"/>
    </source>
</evidence>
<dbReference type="InterPro" id="IPR002403">
    <property type="entry name" value="Cyt_P450_E_grp-IV"/>
</dbReference>
<comment type="cofactor">
    <cofactor evidence="1 7">
        <name>heme</name>
        <dbReference type="ChEBI" id="CHEBI:30413"/>
    </cofactor>
</comment>
<evidence type="ECO:0000256" key="2">
    <source>
        <dbReference type="ARBA" id="ARBA00010617"/>
    </source>
</evidence>
<dbReference type="EMBL" id="MU003803">
    <property type="protein sequence ID" value="KAF2720101.1"/>
    <property type="molecule type" value="Genomic_DNA"/>
</dbReference>
<evidence type="ECO:0000256" key="5">
    <source>
        <dbReference type="ARBA" id="ARBA00023004"/>
    </source>
</evidence>
<comment type="similarity">
    <text evidence="2 8">Belongs to the cytochrome P450 family.</text>
</comment>
<dbReference type="GO" id="GO:0004497">
    <property type="term" value="F:monooxygenase activity"/>
    <property type="evidence" value="ECO:0007669"/>
    <property type="project" value="UniProtKB-KW"/>
</dbReference>
<evidence type="ECO:0000256" key="7">
    <source>
        <dbReference type="PIRSR" id="PIRSR602403-1"/>
    </source>
</evidence>
<evidence type="ECO:0000256" key="6">
    <source>
        <dbReference type="ARBA" id="ARBA00023033"/>
    </source>
</evidence>
<proteinExistence type="inferred from homology"/>
<accession>A0A9P4Q838</accession>
<keyword evidence="6 8" id="KW-0503">Monooxygenase</keyword>
<evidence type="ECO:0000313" key="9">
    <source>
        <dbReference type="EMBL" id="KAF2720101.1"/>
    </source>
</evidence>
<comment type="caution">
    <text evidence="9">The sequence shown here is derived from an EMBL/GenBank/DDBJ whole genome shotgun (WGS) entry which is preliminary data.</text>
</comment>
<dbReference type="PRINTS" id="PR00385">
    <property type="entry name" value="P450"/>
</dbReference>
<reference evidence="9" key="1">
    <citation type="journal article" date="2020" name="Stud. Mycol.">
        <title>101 Dothideomycetes genomes: a test case for predicting lifestyles and emergence of pathogens.</title>
        <authorList>
            <person name="Haridas S."/>
            <person name="Albert R."/>
            <person name="Binder M."/>
            <person name="Bloem J."/>
            <person name="Labutti K."/>
            <person name="Salamov A."/>
            <person name="Andreopoulos B."/>
            <person name="Baker S."/>
            <person name="Barry K."/>
            <person name="Bills G."/>
            <person name="Bluhm B."/>
            <person name="Cannon C."/>
            <person name="Castanera R."/>
            <person name="Culley D."/>
            <person name="Daum C."/>
            <person name="Ezra D."/>
            <person name="Gonzalez J."/>
            <person name="Henrissat B."/>
            <person name="Kuo A."/>
            <person name="Liang C."/>
            <person name="Lipzen A."/>
            <person name="Lutzoni F."/>
            <person name="Magnuson J."/>
            <person name="Mondo S."/>
            <person name="Nolan M."/>
            <person name="Ohm R."/>
            <person name="Pangilinan J."/>
            <person name="Park H.-J."/>
            <person name="Ramirez L."/>
            <person name="Alfaro M."/>
            <person name="Sun H."/>
            <person name="Tritt A."/>
            <person name="Yoshinaga Y."/>
            <person name="Zwiers L.-H."/>
            <person name="Turgeon B."/>
            <person name="Goodwin S."/>
            <person name="Spatafora J."/>
            <person name="Crous P."/>
            <person name="Grigoriev I."/>
        </authorList>
    </citation>
    <scope>NUCLEOTIDE SEQUENCE</scope>
    <source>
        <strain evidence="9">CBS 116435</strain>
    </source>
</reference>
<evidence type="ECO:0000256" key="8">
    <source>
        <dbReference type="RuleBase" id="RU000461"/>
    </source>
</evidence>
<name>A0A9P4Q838_9PEZI</name>
<sequence>MIPFVAGCFLVYLAALAVYRLYLSPLAKFPGPKVAALTTWYNAYHDLVLGGQFVWTVEDMHRKYGPIVRNRPDTLHVSDPRFMEKLYTQSPKQRRERYYTVTQGLQAPGSILATDDHDIHRRRRAVLNPFFSLQNVRRLEPTIKDTLTNLFRRFEGWASEGKPVQLNTVFRAATKDVIQAYALGEGKKYLDMDDCNAAFFDILTPQRICHLGTHVYWLAKLLNSLPPSVVVLLIPRVAVFMEFMQSLIANIESIRNSKELPEGKTIFHEIIRSDTLPDSEKQTKRLADEAMVFLFAGSETTASTLCAIMYQMLSDRKAFNRLKAELASVTPANESIPDAAKLDQLEYLNAVIQEGIRLYPGATHRQDRVAPDEDLIYSDPSTGRTFTIPAGTAIGMTAPISNRATDIYGPDANEFIPDRYIENPKLRQYLLSFSKGTRQCIGMNLAYQELQTFIAGIVHKYDLYDSTKEIQDGSTLELYKTERRDVAMFADYITPAVWPESKGLRVIIRH</sequence>
<dbReference type="GO" id="GO:0016705">
    <property type="term" value="F:oxidoreductase activity, acting on paired donors, with incorporation or reduction of molecular oxygen"/>
    <property type="evidence" value="ECO:0007669"/>
    <property type="project" value="InterPro"/>
</dbReference>
<dbReference type="OrthoDB" id="3945418at2759"/>
<evidence type="ECO:0000256" key="3">
    <source>
        <dbReference type="ARBA" id="ARBA00022723"/>
    </source>
</evidence>
<dbReference type="InterPro" id="IPR036396">
    <property type="entry name" value="Cyt_P450_sf"/>
</dbReference>
<protein>
    <submittedName>
        <fullName evidence="9">Cytochrome P450</fullName>
    </submittedName>
</protein>
<dbReference type="PROSITE" id="PS00086">
    <property type="entry name" value="CYTOCHROME_P450"/>
    <property type="match status" value="1"/>
</dbReference>
<dbReference type="GO" id="GO:0020037">
    <property type="term" value="F:heme binding"/>
    <property type="evidence" value="ECO:0007669"/>
    <property type="project" value="InterPro"/>
</dbReference>
<organism evidence="9 10">
    <name type="scientific">Polychaeton citri CBS 116435</name>
    <dbReference type="NCBI Taxonomy" id="1314669"/>
    <lineage>
        <taxon>Eukaryota</taxon>
        <taxon>Fungi</taxon>
        <taxon>Dikarya</taxon>
        <taxon>Ascomycota</taxon>
        <taxon>Pezizomycotina</taxon>
        <taxon>Dothideomycetes</taxon>
        <taxon>Dothideomycetidae</taxon>
        <taxon>Capnodiales</taxon>
        <taxon>Capnodiaceae</taxon>
        <taxon>Polychaeton</taxon>
    </lineage>
</organism>
<dbReference type="PANTHER" id="PTHR24305:SF157">
    <property type="entry name" value="N-ACETYLTRYPTOPHAN 6-HYDROXYLASE IVOC-RELATED"/>
    <property type="match status" value="1"/>
</dbReference>
<dbReference type="AlphaFoldDB" id="A0A9P4Q838"/>
<dbReference type="GO" id="GO:0005506">
    <property type="term" value="F:iron ion binding"/>
    <property type="evidence" value="ECO:0007669"/>
    <property type="project" value="InterPro"/>
</dbReference>
<dbReference type="Gene3D" id="1.10.630.10">
    <property type="entry name" value="Cytochrome P450"/>
    <property type="match status" value="1"/>
</dbReference>
<dbReference type="InterPro" id="IPR017972">
    <property type="entry name" value="Cyt_P450_CS"/>
</dbReference>
<evidence type="ECO:0000256" key="4">
    <source>
        <dbReference type="ARBA" id="ARBA00023002"/>
    </source>
</evidence>
<dbReference type="InterPro" id="IPR050121">
    <property type="entry name" value="Cytochrome_P450_monoxygenase"/>
</dbReference>
<dbReference type="SUPFAM" id="SSF48264">
    <property type="entry name" value="Cytochrome P450"/>
    <property type="match status" value="1"/>
</dbReference>
<dbReference type="Pfam" id="PF00067">
    <property type="entry name" value="p450"/>
    <property type="match status" value="1"/>
</dbReference>
<dbReference type="PANTHER" id="PTHR24305">
    <property type="entry name" value="CYTOCHROME P450"/>
    <property type="match status" value="1"/>
</dbReference>